<dbReference type="Pfam" id="PF01476">
    <property type="entry name" value="LysM"/>
    <property type="match status" value="1"/>
</dbReference>
<dbReference type="EMBL" id="AP018150">
    <property type="protein sequence ID" value="BBE09099.1"/>
    <property type="molecule type" value="Genomic_DNA"/>
</dbReference>
<dbReference type="InterPro" id="IPR050570">
    <property type="entry name" value="Cell_wall_metabolism_enzyme"/>
</dbReference>
<dbReference type="PANTHER" id="PTHR21666:SF263">
    <property type="entry name" value="MUREIN HYDROLASE ACTIVATOR NLPD"/>
    <property type="match status" value="1"/>
</dbReference>
<evidence type="ECO:0000313" key="2">
    <source>
        <dbReference type="EMBL" id="BBE09099.1"/>
    </source>
</evidence>
<name>A0A2Z6EUG7_9BURK</name>
<sequence>MQYGFLRRLSAVLGFVLLAVFLTACSAPAGYYRVQRGDTLSRIAQRHKTSTKDLARWNRLSKPNVLAINQTLRVKPPASNKPPLRAATQPRRLTQAPSALPASIAKMPAAVPFALDWPAQGPIIRGFDGINNKGINIAGKAGDPIYAAADGKVVYAGNKLRGYGNLLIIKHHADFLTAYAHNQTLYIPEGQDVKKGQRIAEMGNTDSTAAMLHFELRYQGRSLNPLRYLPAR</sequence>
<dbReference type="InterPro" id="IPR018392">
    <property type="entry name" value="LysM"/>
</dbReference>
<dbReference type="InterPro" id="IPR011055">
    <property type="entry name" value="Dup_hybrid_motif"/>
</dbReference>
<dbReference type="SMART" id="SM00257">
    <property type="entry name" value="LysM"/>
    <property type="match status" value="1"/>
</dbReference>
<comment type="similarity">
    <text evidence="1">Belongs to the E.coli NlpD/Haemophilus LppB family.</text>
</comment>
<evidence type="ECO:0000313" key="3">
    <source>
        <dbReference type="Proteomes" id="UP000282597"/>
    </source>
</evidence>
<dbReference type="GO" id="GO:0004222">
    <property type="term" value="F:metalloendopeptidase activity"/>
    <property type="evidence" value="ECO:0007669"/>
    <property type="project" value="TreeGrafter"/>
</dbReference>
<dbReference type="AlphaFoldDB" id="A0A2Z6EUG7"/>
<proteinExistence type="inferred from homology"/>
<evidence type="ECO:0000256" key="1">
    <source>
        <dbReference type="ARBA" id="ARBA00038420"/>
    </source>
</evidence>
<dbReference type="InterPro" id="IPR036779">
    <property type="entry name" value="LysM_dom_sf"/>
</dbReference>
<dbReference type="Gene3D" id="2.70.70.10">
    <property type="entry name" value="Glucose Permease (Domain IIA)"/>
    <property type="match status" value="1"/>
</dbReference>
<dbReference type="Gene3D" id="3.10.350.10">
    <property type="entry name" value="LysM domain"/>
    <property type="match status" value="1"/>
</dbReference>
<protein>
    <submittedName>
        <fullName evidence="2">Peptidase M23</fullName>
    </submittedName>
</protein>
<dbReference type="SUPFAM" id="SSF51261">
    <property type="entry name" value="Duplicated hybrid motif"/>
    <property type="match status" value="1"/>
</dbReference>
<dbReference type="GO" id="GO:0032153">
    <property type="term" value="C:cell division site"/>
    <property type="evidence" value="ECO:0007669"/>
    <property type="project" value="TreeGrafter"/>
</dbReference>
<dbReference type="GO" id="GO:0009279">
    <property type="term" value="C:cell outer membrane"/>
    <property type="evidence" value="ECO:0007669"/>
    <property type="project" value="TreeGrafter"/>
</dbReference>
<dbReference type="InterPro" id="IPR016047">
    <property type="entry name" value="M23ase_b-sheet_dom"/>
</dbReference>
<gene>
    <name evidence="2" type="ORF">MCB1EB_0938</name>
</gene>
<accession>A0A2Z6EUG7</accession>
<reference evidence="2 3" key="1">
    <citation type="journal article" date="2018" name="Microbes Environ.">
        <title>Comparative Genomic Insights into Endofungal Lifestyles of Two Bacterial Endosymbionts, Mycoavidus cysteinexigens and Burkholderia rhizoxinica.</title>
        <authorList>
            <person name="Sharmin D."/>
            <person name="Guo Y."/>
            <person name="Nishizawa T."/>
            <person name="Ohshima S."/>
            <person name="Sato Y."/>
            <person name="Takashima Y."/>
            <person name="Narisawa K."/>
            <person name="Ohta H."/>
        </authorList>
    </citation>
    <scope>NUCLEOTIDE SEQUENCE [LARGE SCALE GENOMIC DNA]</scope>
    <source>
        <strain evidence="2 3">B1-EB</strain>
    </source>
</reference>
<dbReference type="KEGG" id="mcys:MCB1EB_0938"/>
<dbReference type="RefSeq" id="WP_081953475.1">
    <property type="nucleotide sequence ID" value="NZ_AP018150.1"/>
</dbReference>
<dbReference type="PROSITE" id="PS51782">
    <property type="entry name" value="LYSM"/>
    <property type="match status" value="1"/>
</dbReference>
<dbReference type="PANTHER" id="PTHR21666">
    <property type="entry name" value="PEPTIDASE-RELATED"/>
    <property type="match status" value="1"/>
</dbReference>
<dbReference type="PROSITE" id="PS51257">
    <property type="entry name" value="PROKAR_LIPOPROTEIN"/>
    <property type="match status" value="1"/>
</dbReference>
<dbReference type="CDD" id="cd12797">
    <property type="entry name" value="M23_peptidase"/>
    <property type="match status" value="1"/>
</dbReference>
<dbReference type="CDD" id="cd00118">
    <property type="entry name" value="LysM"/>
    <property type="match status" value="1"/>
</dbReference>
<organism evidence="2 3">
    <name type="scientific">Mycoavidus cysteinexigens</name>
    <dbReference type="NCBI Taxonomy" id="1553431"/>
    <lineage>
        <taxon>Bacteria</taxon>
        <taxon>Pseudomonadati</taxon>
        <taxon>Pseudomonadota</taxon>
        <taxon>Betaproteobacteria</taxon>
        <taxon>Burkholderiales</taxon>
        <taxon>Burkholderiaceae</taxon>
        <taxon>Mycoavidus</taxon>
    </lineage>
</organism>
<dbReference type="Proteomes" id="UP000282597">
    <property type="component" value="Chromosome"/>
</dbReference>
<keyword evidence="3" id="KW-1185">Reference proteome</keyword>
<dbReference type="Pfam" id="PF01551">
    <property type="entry name" value="Peptidase_M23"/>
    <property type="match status" value="1"/>
</dbReference>